<evidence type="ECO:0000259" key="3">
    <source>
        <dbReference type="Pfam" id="PF01551"/>
    </source>
</evidence>
<dbReference type="AlphaFoldDB" id="A0A1F2PJF9"/>
<accession>A0A1F2PJF9</accession>
<dbReference type="STRING" id="52694.ACWI_09800"/>
<dbReference type="Pfam" id="PF06725">
    <property type="entry name" value="3D"/>
    <property type="match status" value="1"/>
</dbReference>
<dbReference type="Gene3D" id="2.70.70.10">
    <property type="entry name" value="Glucose Permease (Domain IIA)"/>
    <property type="match status" value="1"/>
</dbReference>
<evidence type="ECO:0000313" key="6">
    <source>
        <dbReference type="Proteomes" id="UP000176244"/>
    </source>
</evidence>
<dbReference type="InterPro" id="IPR011055">
    <property type="entry name" value="Dup_hybrid_motif"/>
</dbReference>
<dbReference type="GO" id="GO:0004553">
    <property type="term" value="F:hydrolase activity, hydrolyzing O-glycosyl compounds"/>
    <property type="evidence" value="ECO:0007669"/>
    <property type="project" value="InterPro"/>
</dbReference>
<reference evidence="5 6" key="1">
    <citation type="submission" date="2015-09" db="EMBL/GenBank/DDBJ databases">
        <title>Genome sequence of Acetobacterium wieringae DSM 1911.</title>
        <authorList>
            <person name="Poehlein A."/>
            <person name="Bengelsdorf F.R."/>
            <person name="Schiel-Bengelsdorf B."/>
            <person name="Duerre P."/>
            <person name="Daniel R."/>
        </authorList>
    </citation>
    <scope>NUCLEOTIDE SEQUENCE [LARGE SCALE GENOMIC DNA]</scope>
    <source>
        <strain evidence="5 6">DSM 1911</strain>
    </source>
</reference>
<dbReference type="SUPFAM" id="SSF51261">
    <property type="entry name" value="Duplicated hybrid motif"/>
    <property type="match status" value="1"/>
</dbReference>
<feature type="transmembrane region" description="Helical" evidence="2">
    <location>
        <begin position="21"/>
        <end position="45"/>
    </location>
</feature>
<feature type="domain" description="M23ase beta-sheet core" evidence="3">
    <location>
        <begin position="117"/>
        <end position="219"/>
    </location>
</feature>
<dbReference type="InterPro" id="IPR010611">
    <property type="entry name" value="3D_dom"/>
</dbReference>
<dbReference type="CDD" id="cd12797">
    <property type="entry name" value="M23_peptidase"/>
    <property type="match status" value="1"/>
</dbReference>
<evidence type="ECO:0000313" key="5">
    <source>
        <dbReference type="EMBL" id="OFV71480.1"/>
    </source>
</evidence>
<dbReference type="Proteomes" id="UP000176244">
    <property type="component" value="Unassembled WGS sequence"/>
</dbReference>
<dbReference type="InterPro" id="IPR059180">
    <property type="entry name" value="3D_YorM"/>
</dbReference>
<comment type="caution">
    <text evidence="5">The sequence shown here is derived from an EMBL/GenBank/DDBJ whole genome shotgun (WGS) entry which is preliminary data.</text>
</comment>
<keyword evidence="1" id="KW-0732">Signal</keyword>
<dbReference type="EMBL" id="LKEU01000020">
    <property type="protein sequence ID" value="OFV71480.1"/>
    <property type="molecule type" value="Genomic_DNA"/>
</dbReference>
<dbReference type="GO" id="GO:0019867">
    <property type="term" value="C:outer membrane"/>
    <property type="evidence" value="ECO:0007669"/>
    <property type="project" value="InterPro"/>
</dbReference>
<protein>
    <submittedName>
        <fullName evidence="5">Murein DD-endopeptidase MepM</fullName>
        <ecNumber evidence="5">3.4.24.-</ecNumber>
    </submittedName>
</protein>
<evidence type="ECO:0000256" key="1">
    <source>
        <dbReference type="ARBA" id="ARBA00022729"/>
    </source>
</evidence>
<dbReference type="GO" id="GO:0009254">
    <property type="term" value="P:peptidoglycan turnover"/>
    <property type="evidence" value="ECO:0007669"/>
    <property type="project" value="InterPro"/>
</dbReference>
<dbReference type="Pfam" id="PF01551">
    <property type="entry name" value="Peptidase_M23"/>
    <property type="match status" value="1"/>
</dbReference>
<keyword evidence="2" id="KW-0472">Membrane</keyword>
<dbReference type="InterPro" id="IPR050570">
    <property type="entry name" value="Cell_wall_metabolism_enzyme"/>
</dbReference>
<dbReference type="RefSeq" id="WP_070370324.1">
    <property type="nucleotide sequence ID" value="NZ_LKEU01000020.1"/>
</dbReference>
<name>A0A1F2PJF9_9FIRM</name>
<dbReference type="GO" id="GO:0004222">
    <property type="term" value="F:metalloendopeptidase activity"/>
    <property type="evidence" value="ECO:0007669"/>
    <property type="project" value="TreeGrafter"/>
</dbReference>
<evidence type="ECO:0000256" key="2">
    <source>
        <dbReference type="SAM" id="Phobius"/>
    </source>
</evidence>
<dbReference type="PANTHER" id="PTHR21666:SF289">
    <property type="entry name" value="L-ALA--D-GLU ENDOPEPTIDASE"/>
    <property type="match status" value="1"/>
</dbReference>
<dbReference type="OrthoDB" id="9809488at2"/>
<dbReference type="PANTHER" id="PTHR21666">
    <property type="entry name" value="PEPTIDASE-RELATED"/>
    <property type="match status" value="1"/>
</dbReference>
<gene>
    <name evidence="5" type="primary">mepM_2</name>
    <name evidence="5" type="ORF">ACWI_09800</name>
</gene>
<keyword evidence="2" id="KW-1133">Transmembrane helix</keyword>
<keyword evidence="5" id="KW-0378">Hydrolase</keyword>
<keyword evidence="2" id="KW-0812">Transmembrane</keyword>
<organism evidence="5 6">
    <name type="scientific">Acetobacterium wieringae</name>
    <dbReference type="NCBI Taxonomy" id="52694"/>
    <lineage>
        <taxon>Bacteria</taxon>
        <taxon>Bacillati</taxon>
        <taxon>Bacillota</taxon>
        <taxon>Clostridia</taxon>
        <taxon>Eubacteriales</taxon>
        <taxon>Eubacteriaceae</taxon>
        <taxon>Acetobacterium</taxon>
    </lineage>
</organism>
<dbReference type="InterPro" id="IPR016047">
    <property type="entry name" value="M23ase_b-sheet_dom"/>
</dbReference>
<sequence>MAIPVIAKAATAVATDKKLRNIVLGILAGFLGLVLGLVLTLVYILSTPITMLTSIITNPDILAVVLQLKTEYQYLLPGKANGNGQFAWPLDAEYKLDRSDETNLFGERVHPIYGDVRMHTGIDIQAPDGSNCYAIGDGTVVYAGMNGGWGNTIILNVGKAKDGKEITAFYCHLTSGSWSINAGDMVKRGQQIALTGATGSTQGGHIHFEIKADGEYVDPMLYISDSDAALSGEIDLSKAEMVNAQITAYCDYGTTSSGTTTTANRTVAGYPSLESGTRIYIPVRADQPNGGVYVVEDRGGAVDEERKVIDMWLPTEAECLSWGRQYVPIYVIQEDSATKKQRIVDLGGYDFR</sequence>
<dbReference type="CDD" id="cd14667">
    <property type="entry name" value="3D_containing_proteins"/>
    <property type="match status" value="1"/>
</dbReference>
<dbReference type="EC" id="3.4.24.-" evidence="5"/>
<feature type="domain" description="3D" evidence="4">
    <location>
        <begin position="266"/>
        <end position="332"/>
    </location>
</feature>
<proteinExistence type="predicted"/>
<evidence type="ECO:0000259" key="4">
    <source>
        <dbReference type="Pfam" id="PF06725"/>
    </source>
</evidence>